<accession>F6DQB2</accession>
<evidence type="ECO:0008006" key="3">
    <source>
        <dbReference type="Google" id="ProtNLM"/>
    </source>
</evidence>
<dbReference type="HOGENOM" id="CLU_2436032_0_0_9"/>
<gene>
    <name evidence="1" type="ordered locus">Desru_1419</name>
</gene>
<evidence type="ECO:0000313" key="1">
    <source>
        <dbReference type="EMBL" id="AEG59690.1"/>
    </source>
</evidence>
<reference evidence="2" key="1">
    <citation type="submission" date="2011-05" db="EMBL/GenBank/DDBJ databases">
        <title>Complete sequence of Desulfotomaculum ruminis DSM 2154.</title>
        <authorList>
            <person name="Lucas S."/>
            <person name="Copeland A."/>
            <person name="Lapidus A."/>
            <person name="Cheng J.-F."/>
            <person name="Goodwin L."/>
            <person name="Pitluck S."/>
            <person name="Lu M."/>
            <person name="Detter J.C."/>
            <person name="Han C."/>
            <person name="Tapia R."/>
            <person name="Land M."/>
            <person name="Hauser L."/>
            <person name="Kyrpides N."/>
            <person name="Ivanova N."/>
            <person name="Mikhailova N."/>
            <person name="Pagani I."/>
            <person name="Stams A.J.M."/>
            <person name="Plugge C.M."/>
            <person name="Muyzer G."/>
            <person name="Kuever J."/>
            <person name="Parshina S.N."/>
            <person name="Ivanova A.E."/>
            <person name="Nazina T.N."/>
            <person name="Brambilla E."/>
            <person name="Spring S."/>
            <person name="Klenk H.-P."/>
            <person name="Woyke T."/>
        </authorList>
    </citation>
    <scope>NUCLEOTIDE SEQUENCE [LARGE SCALE GENOMIC DNA]</scope>
    <source>
        <strain evidence="2">ATCC 23193 / DSM 2154 / NCIB 8452 / DL</strain>
    </source>
</reference>
<name>F6DQB2_DESRL</name>
<keyword evidence="2" id="KW-1185">Reference proteome</keyword>
<organism evidence="1 2">
    <name type="scientific">Desulforamulus ruminis (strain ATCC 23193 / DSM 2154 / NCIMB 8452 / DL)</name>
    <name type="common">Desulfotomaculum ruminis</name>
    <dbReference type="NCBI Taxonomy" id="696281"/>
    <lineage>
        <taxon>Bacteria</taxon>
        <taxon>Bacillati</taxon>
        <taxon>Bacillota</taxon>
        <taxon>Clostridia</taxon>
        <taxon>Eubacteriales</taxon>
        <taxon>Peptococcaceae</taxon>
        <taxon>Desulforamulus</taxon>
    </lineage>
</organism>
<dbReference type="InterPro" id="IPR036515">
    <property type="entry name" value="Transposase_17_sf"/>
</dbReference>
<dbReference type="Proteomes" id="UP000009234">
    <property type="component" value="Chromosome"/>
</dbReference>
<sequence length="90" mass="10236">MQEQSIMLLPGGIIGKTSFWIVVIKRNTLNLWQDTRKDSEILAYVLMDNHLHILIRIDQTPLSKVMPYQASEPATPGAATRTMQPEIACW</sequence>
<dbReference type="KEGG" id="dru:Desru_1419"/>
<dbReference type="Gene3D" id="3.30.70.1290">
    <property type="entry name" value="Transposase IS200-like"/>
    <property type="match status" value="1"/>
</dbReference>
<dbReference type="AlphaFoldDB" id="F6DQB2"/>
<dbReference type="GO" id="GO:0004803">
    <property type="term" value="F:transposase activity"/>
    <property type="evidence" value="ECO:0007669"/>
    <property type="project" value="InterPro"/>
</dbReference>
<dbReference type="GO" id="GO:0006313">
    <property type="term" value="P:DNA transposition"/>
    <property type="evidence" value="ECO:0007669"/>
    <property type="project" value="InterPro"/>
</dbReference>
<protein>
    <recommendedName>
        <fullName evidence="3">Transposase IS200-like domain-containing protein</fullName>
    </recommendedName>
</protein>
<reference evidence="1 2" key="2">
    <citation type="journal article" date="2012" name="Stand. Genomic Sci.">
        <title>Complete genome sequence of the sulfate-reducing firmicute Desulfotomaculum ruminis type strain (DL(T)).</title>
        <authorList>
            <person name="Spring S."/>
            <person name="Visser M."/>
            <person name="Lu M."/>
            <person name="Copeland A."/>
            <person name="Lapidus A."/>
            <person name="Lucas S."/>
            <person name="Cheng J.F."/>
            <person name="Han C."/>
            <person name="Tapia R."/>
            <person name="Goodwin L.A."/>
            <person name="Pitluck S."/>
            <person name="Ivanova N."/>
            <person name="Land M."/>
            <person name="Hauser L."/>
            <person name="Larimer F."/>
            <person name="Rohde M."/>
            <person name="Goker M."/>
            <person name="Detter J.C."/>
            <person name="Kyrpides N.C."/>
            <person name="Woyke T."/>
            <person name="Schaap P.J."/>
            <person name="Plugge C.M."/>
            <person name="Muyzer G."/>
            <person name="Kuever J."/>
            <person name="Pereira I.A."/>
            <person name="Parshina S.N."/>
            <person name="Bernier-Latmani R."/>
            <person name="Stams A.J."/>
            <person name="Klenk H.P."/>
        </authorList>
    </citation>
    <scope>NUCLEOTIDE SEQUENCE [LARGE SCALE GENOMIC DNA]</scope>
    <source>
        <strain evidence="2">ATCC 23193 / DSM 2154 / NCIB 8452 / DL</strain>
    </source>
</reference>
<dbReference type="SUPFAM" id="SSF143422">
    <property type="entry name" value="Transposase IS200-like"/>
    <property type="match status" value="1"/>
</dbReference>
<dbReference type="EMBL" id="CP002780">
    <property type="protein sequence ID" value="AEG59690.1"/>
    <property type="molecule type" value="Genomic_DNA"/>
</dbReference>
<proteinExistence type="predicted"/>
<dbReference type="GO" id="GO:0003677">
    <property type="term" value="F:DNA binding"/>
    <property type="evidence" value="ECO:0007669"/>
    <property type="project" value="InterPro"/>
</dbReference>
<evidence type="ECO:0000313" key="2">
    <source>
        <dbReference type="Proteomes" id="UP000009234"/>
    </source>
</evidence>